<dbReference type="SUPFAM" id="SSF53800">
    <property type="entry name" value="Chelatase"/>
    <property type="match status" value="1"/>
</dbReference>
<organism evidence="11 12">
    <name type="scientific">Swingsia samuiensis</name>
    <dbReference type="NCBI Taxonomy" id="1293412"/>
    <lineage>
        <taxon>Bacteria</taxon>
        <taxon>Pseudomonadati</taxon>
        <taxon>Pseudomonadota</taxon>
        <taxon>Alphaproteobacteria</taxon>
        <taxon>Acetobacterales</taxon>
        <taxon>Acetobacteraceae</taxon>
        <taxon>Swingsia</taxon>
    </lineage>
</organism>
<dbReference type="CDD" id="cd03411">
    <property type="entry name" value="Ferrochelatase_N"/>
    <property type="match status" value="1"/>
</dbReference>
<evidence type="ECO:0000256" key="3">
    <source>
        <dbReference type="ARBA" id="ARBA00022723"/>
    </source>
</evidence>
<dbReference type="GO" id="GO:0004325">
    <property type="term" value="F:ferrochelatase activity"/>
    <property type="evidence" value="ECO:0007669"/>
    <property type="project" value="UniProtKB-UniRule"/>
</dbReference>
<name>A0A4Y6UKV6_9PROT</name>
<comment type="catalytic activity">
    <reaction evidence="8">
        <text>Fe-coproporphyrin III + 2 H(+) = coproporphyrin III + Fe(2+)</text>
        <dbReference type="Rhea" id="RHEA:49572"/>
        <dbReference type="ChEBI" id="CHEBI:15378"/>
        <dbReference type="ChEBI" id="CHEBI:29033"/>
        <dbReference type="ChEBI" id="CHEBI:68438"/>
        <dbReference type="ChEBI" id="CHEBI:131725"/>
        <dbReference type="EC" id="4.99.1.9"/>
    </reaction>
    <physiologicalReaction direction="right-to-left" evidence="8">
        <dbReference type="Rhea" id="RHEA:49574"/>
    </physiologicalReaction>
</comment>
<sequence>MKFLYKKPRVTPPVEGRTGVMIVNLGTPEGTDYFSVRRYLSEFLSDQRVIESSPFIWQPILQGIVLAKRPFVSGENYARIWDREENASPLRVYTQRQAEKLAKRFKKDGVPVEWGMRYGKPSVSQALDRLMDQGCDRIISIPLYPQYSATTTATANDQLFRALMKRRYQPSVLTVPSFPDHPLFIKALENSVRETLQGLDFKPQRIVASFHGLPKTCVDKGDPYQKECYRTATALREALDLREEQMPVTFQSRFGPLEWIQPYTAPFVTDLPKQGITKIAVIMPGFISDCIETLDEIGNELREEFLEAGGEKFAMIPCLNDTDDSINLLEKLSRDALQGFHPSEG</sequence>
<dbReference type="KEGG" id="ssam:E3D00_05095"/>
<comment type="pathway">
    <text evidence="9 10">Porphyrin-containing compound metabolism; protoheme biosynthesis; protoheme from protoporphyrin-IX: step 1/1.</text>
</comment>
<dbReference type="EMBL" id="CP038141">
    <property type="protein sequence ID" value="QDH17007.1"/>
    <property type="molecule type" value="Genomic_DNA"/>
</dbReference>
<dbReference type="Pfam" id="PF00762">
    <property type="entry name" value="Ferrochelatase"/>
    <property type="match status" value="1"/>
</dbReference>
<dbReference type="GO" id="GO:0006783">
    <property type="term" value="P:heme biosynthetic process"/>
    <property type="evidence" value="ECO:0007669"/>
    <property type="project" value="UniProtKB-UniRule"/>
</dbReference>
<keyword evidence="6 9" id="KW-0456">Lyase</keyword>
<evidence type="ECO:0000256" key="9">
    <source>
        <dbReference type="HAMAP-Rule" id="MF_00323"/>
    </source>
</evidence>
<evidence type="ECO:0000256" key="4">
    <source>
        <dbReference type="ARBA" id="ARBA00023004"/>
    </source>
</evidence>
<evidence type="ECO:0000256" key="7">
    <source>
        <dbReference type="ARBA" id="ARBA00023244"/>
    </source>
</evidence>
<dbReference type="FunFam" id="3.40.50.1400:FF:000002">
    <property type="entry name" value="Ferrochelatase"/>
    <property type="match status" value="1"/>
</dbReference>
<dbReference type="InterPro" id="IPR033644">
    <property type="entry name" value="Ferrochelatase_C"/>
</dbReference>
<keyword evidence="7 9" id="KW-0627">Porphyrin biosynthesis</keyword>
<evidence type="ECO:0000256" key="1">
    <source>
        <dbReference type="ARBA" id="ARBA00007718"/>
    </source>
</evidence>
<dbReference type="PROSITE" id="PS00534">
    <property type="entry name" value="FERROCHELATASE"/>
    <property type="match status" value="1"/>
</dbReference>
<proteinExistence type="inferred from homology"/>
<evidence type="ECO:0000256" key="2">
    <source>
        <dbReference type="ARBA" id="ARBA00022490"/>
    </source>
</evidence>
<keyword evidence="2 9" id="KW-0963">Cytoplasm</keyword>
<dbReference type="InterPro" id="IPR033659">
    <property type="entry name" value="Ferrochelatase_N"/>
</dbReference>
<feature type="binding site" evidence="9">
    <location>
        <position position="211"/>
    </location>
    <ligand>
        <name>Fe(2+)</name>
        <dbReference type="ChEBI" id="CHEBI:29033"/>
    </ligand>
</feature>
<reference evidence="11 12" key="1">
    <citation type="submission" date="2019-03" db="EMBL/GenBank/DDBJ databases">
        <title>The complete genome sequence of Swingsia samuiensis NBRC107927(T).</title>
        <authorList>
            <person name="Chua K.-O."/>
            <person name="Chan K.-G."/>
            <person name="See-Too W.-S."/>
        </authorList>
    </citation>
    <scope>NUCLEOTIDE SEQUENCE [LARGE SCALE GENOMIC DNA]</scope>
    <source>
        <strain evidence="11 12">AH83</strain>
    </source>
</reference>
<keyword evidence="12" id="KW-1185">Reference proteome</keyword>
<keyword evidence="4 9" id="KW-0408">Iron</keyword>
<accession>A0A4Y6UKV6</accession>
<dbReference type="UniPathway" id="UPA00252">
    <property type="reaction ID" value="UER00325"/>
</dbReference>
<evidence type="ECO:0000313" key="11">
    <source>
        <dbReference type="EMBL" id="QDH17007.1"/>
    </source>
</evidence>
<dbReference type="OrthoDB" id="9809741at2"/>
<gene>
    <name evidence="9" type="primary">hemH</name>
    <name evidence="11" type="ORF">E3D00_05095</name>
</gene>
<dbReference type="CDD" id="cd00419">
    <property type="entry name" value="Ferrochelatase_C"/>
    <property type="match status" value="1"/>
</dbReference>
<dbReference type="GO" id="GO:0046872">
    <property type="term" value="F:metal ion binding"/>
    <property type="evidence" value="ECO:0007669"/>
    <property type="project" value="UniProtKB-KW"/>
</dbReference>
<dbReference type="InterPro" id="IPR019772">
    <property type="entry name" value="Ferrochelatase_AS"/>
</dbReference>
<comment type="subcellular location">
    <subcellularLocation>
        <location evidence="9 10">Cytoplasm</location>
    </subcellularLocation>
</comment>
<protein>
    <recommendedName>
        <fullName evidence="9 10">Ferrochelatase</fullName>
        <ecNumber evidence="9 10">4.98.1.1</ecNumber>
    </recommendedName>
    <alternativeName>
        <fullName evidence="9">Heme synthase</fullName>
    </alternativeName>
    <alternativeName>
        <fullName evidence="9">Protoheme ferro-lyase</fullName>
    </alternativeName>
</protein>
<dbReference type="NCBIfam" id="TIGR00109">
    <property type="entry name" value="hemH"/>
    <property type="match status" value="1"/>
</dbReference>
<dbReference type="PANTHER" id="PTHR11108">
    <property type="entry name" value="FERROCHELATASE"/>
    <property type="match status" value="1"/>
</dbReference>
<keyword evidence="3 9" id="KW-0479">Metal-binding</keyword>
<comment type="function">
    <text evidence="9 10">Catalyzes the ferrous insertion into protoporphyrin IX.</text>
</comment>
<evidence type="ECO:0000256" key="10">
    <source>
        <dbReference type="RuleBase" id="RU000607"/>
    </source>
</evidence>
<dbReference type="EC" id="4.98.1.1" evidence="9 10"/>
<dbReference type="GO" id="GO:0005737">
    <property type="term" value="C:cytoplasm"/>
    <property type="evidence" value="ECO:0007669"/>
    <property type="project" value="UniProtKB-SubCell"/>
</dbReference>
<comment type="similarity">
    <text evidence="1 9 10">Belongs to the ferrochelatase family.</text>
</comment>
<evidence type="ECO:0000313" key="12">
    <source>
        <dbReference type="Proteomes" id="UP000316313"/>
    </source>
</evidence>
<dbReference type="PANTHER" id="PTHR11108:SF1">
    <property type="entry name" value="FERROCHELATASE, MITOCHONDRIAL"/>
    <property type="match status" value="1"/>
</dbReference>
<dbReference type="HAMAP" id="MF_00323">
    <property type="entry name" value="Ferrochelatase"/>
    <property type="match status" value="1"/>
</dbReference>
<dbReference type="RefSeq" id="WP_141460526.1">
    <property type="nucleotide sequence ID" value="NZ_CP038141.1"/>
</dbReference>
<dbReference type="Gene3D" id="3.40.50.1400">
    <property type="match status" value="2"/>
</dbReference>
<feature type="binding site" evidence="9">
    <location>
        <position position="292"/>
    </location>
    <ligand>
        <name>Fe(2+)</name>
        <dbReference type="ChEBI" id="CHEBI:29033"/>
    </ligand>
</feature>
<comment type="catalytic activity">
    <reaction evidence="9 10">
        <text>heme b + 2 H(+) = protoporphyrin IX + Fe(2+)</text>
        <dbReference type="Rhea" id="RHEA:22584"/>
        <dbReference type="ChEBI" id="CHEBI:15378"/>
        <dbReference type="ChEBI" id="CHEBI:29033"/>
        <dbReference type="ChEBI" id="CHEBI:57306"/>
        <dbReference type="ChEBI" id="CHEBI:60344"/>
        <dbReference type="EC" id="4.98.1.1"/>
    </reaction>
</comment>
<dbReference type="AlphaFoldDB" id="A0A4Y6UKV6"/>
<keyword evidence="5 9" id="KW-0350">Heme biosynthesis</keyword>
<dbReference type="InterPro" id="IPR001015">
    <property type="entry name" value="Ferrochelatase"/>
</dbReference>
<evidence type="ECO:0000256" key="6">
    <source>
        <dbReference type="ARBA" id="ARBA00023239"/>
    </source>
</evidence>
<evidence type="ECO:0000256" key="5">
    <source>
        <dbReference type="ARBA" id="ARBA00023133"/>
    </source>
</evidence>
<dbReference type="Proteomes" id="UP000316313">
    <property type="component" value="Chromosome"/>
</dbReference>
<evidence type="ECO:0000256" key="8">
    <source>
        <dbReference type="ARBA" id="ARBA00024536"/>
    </source>
</evidence>